<accession>A0A1M5IEH4</accession>
<protein>
    <submittedName>
        <fullName evidence="1">GxxExxY protein</fullName>
    </submittedName>
</protein>
<keyword evidence="2" id="KW-1185">Reference proteome</keyword>
<proteinExistence type="predicted"/>
<dbReference type="AlphaFoldDB" id="A0A1M5IEH4"/>
<dbReference type="Pfam" id="PF13366">
    <property type="entry name" value="PDDEXK_3"/>
    <property type="match status" value="1"/>
</dbReference>
<organism evidence="1 2">
    <name type="scientific">Cnuella takakiae</name>
    <dbReference type="NCBI Taxonomy" id="1302690"/>
    <lineage>
        <taxon>Bacteria</taxon>
        <taxon>Pseudomonadati</taxon>
        <taxon>Bacteroidota</taxon>
        <taxon>Chitinophagia</taxon>
        <taxon>Chitinophagales</taxon>
        <taxon>Chitinophagaceae</taxon>
        <taxon>Cnuella</taxon>
    </lineage>
</organism>
<dbReference type="STRING" id="1302690.BUE76_01995"/>
<dbReference type="NCBIfam" id="TIGR04256">
    <property type="entry name" value="GxxExxY"/>
    <property type="match status" value="1"/>
</dbReference>
<sequence length="126" mass="14658">MIQENEIARRVLDICFAMHRTYGPGLFEHVYEEILCYELQVEGFHFRRQHAIPVVHKSIKLEAGFKADVIVEDFVILELKSVEQLKDIHFKQLQTYLKLSGIKLGLLINFNVSLLKNGIHRIANNL</sequence>
<name>A0A1M5IEH4_9BACT</name>
<dbReference type="RefSeq" id="WP_216820612.1">
    <property type="nucleotide sequence ID" value="NZ_FQUO01000023.1"/>
</dbReference>
<dbReference type="EMBL" id="FQUO01000023">
    <property type="protein sequence ID" value="SHG26193.1"/>
    <property type="molecule type" value="Genomic_DNA"/>
</dbReference>
<evidence type="ECO:0000313" key="1">
    <source>
        <dbReference type="EMBL" id="SHG26193.1"/>
    </source>
</evidence>
<gene>
    <name evidence="1" type="ORF">SAMN05444008_12336</name>
</gene>
<reference evidence="1 2" key="1">
    <citation type="submission" date="2016-11" db="EMBL/GenBank/DDBJ databases">
        <authorList>
            <person name="Jaros S."/>
            <person name="Januszkiewicz K."/>
            <person name="Wedrychowicz H."/>
        </authorList>
    </citation>
    <scope>NUCLEOTIDE SEQUENCE [LARGE SCALE GENOMIC DNA]</scope>
    <source>
        <strain evidence="1 2">DSM 26897</strain>
    </source>
</reference>
<dbReference type="InterPro" id="IPR026350">
    <property type="entry name" value="GxxExxY"/>
</dbReference>
<dbReference type="Proteomes" id="UP000184368">
    <property type="component" value="Unassembled WGS sequence"/>
</dbReference>
<evidence type="ECO:0000313" key="2">
    <source>
        <dbReference type="Proteomes" id="UP000184368"/>
    </source>
</evidence>